<feature type="transmembrane region" description="Helical" evidence="1">
    <location>
        <begin position="462"/>
        <end position="491"/>
    </location>
</feature>
<dbReference type="Proteomes" id="UP000216725">
    <property type="component" value="Unassembled WGS sequence"/>
</dbReference>
<evidence type="ECO:0000313" key="3">
    <source>
        <dbReference type="Proteomes" id="UP000216725"/>
    </source>
</evidence>
<evidence type="ECO:0000256" key="1">
    <source>
        <dbReference type="SAM" id="Phobius"/>
    </source>
</evidence>
<gene>
    <name evidence="2" type="ORF">PSRA_0370</name>
</gene>
<keyword evidence="3" id="KW-1185">Reference proteome</keyword>
<feature type="transmembrane region" description="Helical" evidence="1">
    <location>
        <begin position="400"/>
        <end position="419"/>
    </location>
</feature>
<keyword evidence="1" id="KW-0472">Membrane</keyword>
<dbReference type="OrthoDB" id="2062742at2"/>
<reference evidence="2 3" key="1">
    <citation type="journal article" date="2017" name="BMC Genomics">
        <title>Comparative genomic and phylogenomic analyses of the Bifidobacteriaceae family.</title>
        <authorList>
            <person name="Lugli G.A."/>
            <person name="Milani C."/>
            <person name="Turroni F."/>
            <person name="Duranti S."/>
            <person name="Mancabelli L."/>
            <person name="Mangifesta M."/>
            <person name="Ferrario C."/>
            <person name="Modesto M."/>
            <person name="Mattarelli P."/>
            <person name="Jiri K."/>
            <person name="van Sinderen D."/>
            <person name="Ventura M."/>
        </authorList>
    </citation>
    <scope>NUCLEOTIDE SEQUENCE [LARGE SCALE GENOMIC DNA]</scope>
    <source>
        <strain evidence="2 3">DSM 24742</strain>
    </source>
</reference>
<keyword evidence="2" id="KW-0808">Transferase</keyword>
<feature type="transmembrane region" description="Helical" evidence="1">
    <location>
        <begin position="521"/>
        <end position="545"/>
    </location>
</feature>
<feature type="transmembrane region" description="Helical" evidence="1">
    <location>
        <begin position="172"/>
        <end position="192"/>
    </location>
</feature>
<proteinExistence type="predicted"/>
<feature type="transmembrane region" description="Helical" evidence="1">
    <location>
        <begin position="346"/>
        <end position="367"/>
    </location>
</feature>
<dbReference type="AlphaFoldDB" id="A0A261F0M0"/>
<feature type="transmembrane region" description="Helical" evidence="1">
    <location>
        <begin position="373"/>
        <end position="393"/>
    </location>
</feature>
<name>A0A261F0M0_9BIFI</name>
<comment type="caution">
    <text evidence="2">The sequence shown here is derived from an EMBL/GenBank/DDBJ whole genome shotgun (WGS) entry which is preliminary data.</text>
</comment>
<dbReference type="EMBL" id="MWWR01000003">
    <property type="protein sequence ID" value="OZG52638.1"/>
    <property type="molecule type" value="Genomic_DNA"/>
</dbReference>
<evidence type="ECO:0000313" key="2">
    <source>
        <dbReference type="EMBL" id="OZG52638.1"/>
    </source>
</evidence>
<sequence>MKNRKLPVFGWKTLLLASAIVVLLLEVFVFNLPHWNSLTKPQPEETQQTLGDGLDRLDDGTVRIEDSSEAYFEVTADDQPVEYVRMVPSSLVRYQHTVSNDTATRIDVLPTGSTEWITGRVDSFCYQIDQSTYLKNRTGYSGPVSKIRVWFQEARGSRIPVSSVIVNARVPFHIDFVRVILLLAFAAIAIAFRPRSKLHRIVLDTASTKQRLAFWLAIGVPCTAAMTWAFIGNGLAQTPSVFHHSNAYVYDFNQFQQTADAILHGHAWLDLTVSPQLADSSNPYDAGVREALLSQGAYPVYWDHVLYNGHYYSYFGVIPVILLFLPFQAITSIWTDGGLSLSTITAGSFMLCLAVVFGALCAVRFVQRHFPDASVSAVFFAFVLLFSGSTIMAPICRVDFYTIPFCAGLCMASIGLYLWQSALRVVDPSRPAKRNGAPRTRVWTVADKEGDATLVRVSKARLFWGSFFMICLLGCRPPLVALCVLLIPMVITICKQTNRRAAAMTADSPATHRTPAGLRDILGYVLACAIPVAVVLAGLGFWNYVRFGSPLDFGNDYQLTVVDLNNYHEPLDVFVEIVFYYLFLPLKFTNEFPFITSPQTALSSWQCYEPIIGGMFAMTPLLVLLVAFPFLKRRLKEHDGWLTCWLCLGTGLLMLAFISYKGGLLWRYKIDFALYMVVIALFVLLLLLGWARRNEGRGAATAVMWVVLIATLVAGLLCFQSVFVRNVSYPIVSDQPGIFHYVRSWFQLLI</sequence>
<feature type="transmembrane region" description="Helical" evidence="1">
    <location>
        <begin position="672"/>
        <end position="690"/>
    </location>
</feature>
<keyword evidence="1" id="KW-1133">Transmembrane helix</keyword>
<organism evidence="2 3">
    <name type="scientific">Pseudoscardovia radai</name>
    <dbReference type="NCBI Taxonomy" id="987066"/>
    <lineage>
        <taxon>Bacteria</taxon>
        <taxon>Bacillati</taxon>
        <taxon>Actinomycetota</taxon>
        <taxon>Actinomycetes</taxon>
        <taxon>Bifidobacteriales</taxon>
        <taxon>Bifidobacteriaceae</taxon>
        <taxon>Pseudoscardovia</taxon>
    </lineage>
</organism>
<dbReference type="GO" id="GO:0016740">
    <property type="term" value="F:transferase activity"/>
    <property type="evidence" value="ECO:0007669"/>
    <property type="project" value="UniProtKB-KW"/>
</dbReference>
<keyword evidence="1" id="KW-0812">Transmembrane</keyword>
<accession>A0A261F0M0</accession>
<feature type="transmembrane region" description="Helical" evidence="1">
    <location>
        <begin position="611"/>
        <end position="630"/>
    </location>
</feature>
<feature type="transmembrane region" description="Helical" evidence="1">
    <location>
        <begin position="311"/>
        <end position="334"/>
    </location>
</feature>
<feature type="transmembrane region" description="Helical" evidence="1">
    <location>
        <begin position="642"/>
        <end position="660"/>
    </location>
</feature>
<feature type="transmembrane region" description="Helical" evidence="1">
    <location>
        <begin position="702"/>
        <end position="723"/>
    </location>
</feature>
<dbReference type="RefSeq" id="WP_094660162.1">
    <property type="nucleotide sequence ID" value="NZ_MWWR01000003.1"/>
</dbReference>
<feature type="transmembrane region" description="Helical" evidence="1">
    <location>
        <begin position="212"/>
        <end position="231"/>
    </location>
</feature>
<protein>
    <submittedName>
        <fullName evidence="2">Glycosyltransferase</fullName>
    </submittedName>
</protein>